<dbReference type="GO" id="GO:0008308">
    <property type="term" value="F:voltage-gated monoatomic anion channel activity"/>
    <property type="evidence" value="ECO:0007669"/>
    <property type="project" value="InterPro"/>
</dbReference>
<dbReference type="Gene3D" id="1.50.10.150">
    <property type="entry name" value="Voltage-dependent anion channel"/>
    <property type="match status" value="1"/>
</dbReference>
<keyword evidence="12" id="KW-1185">Reference proteome</keyword>
<evidence type="ECO:0000256" key="10">
    <source>
        <dbReference type="SAM" id="Phobius"/>
    </source>
</evidence>
<sequence>MKQETIPSLLRSIDANQVSGFDDDLMDTGGDKIIPEISNDDLHHHKTPSFSISMPPTPILQTPKKVAFKDDVGKNEPQATRFHSQPIPTGVGFEEAVKLPNRRIEKLKDQRYNSFKTWSGKLERQISTLQGKPQTEPPVLTPRTANLPVHRYFDALQGPELETLRPSEEIILPDDKNWPFLLRYPISSFGICLGVSSQAIMWKNLASTESTQFLHVSLKVNLILWCISVLLFAVVAATYLLKLIFYFEAVRREYYHPIRVNFFFAPWVALLFLAIGLPHDVATNIPHFLWYVLMTPIFILEVKIYGQWKSGGQRRLSKVANPVNHLSIVGNFVGALLGASMGLKEGPIFFFAVGLAHYTVLFVTLYQRLPTNETVPKELHPVFFLFIAVPSVASMAWANINGSFDYGSRIAYFIAMFLYFSLAVRVNFFRGFKFSLAWWAYTFPMTGAAIATIRYSNEVSNVTTKVLTITLSVIATLTVFGLLVTTILHAFVMRDLFPNDIAIAISDRKPATVQKWFHRRTGSSEKDIEHYLKYVTSNEKEVDVLGKVGDVESQTTLP</sequence>
<comment type="similarity">
    <text evidence="3">Belongs to the SLAC1 S-type anion channel family.</text>
</comment>
<dbReference type="PANTHER" id="PTHR31269:SF41">
    <property type="entry name" value="VOLTAGE-DEPENDENT ANION CHANNEL"/>
    <property type="match status" value="1"/>
</dbReference>
<dbReference type="Pfam" id="PF03595">
    <property type="entry name" value="SLAC1"/>
    <property type="match status" value="1"/>
</dbReference>
<dbReference type="GO" id="GO:0005886">
    <property type="term" value="C:plasma membrane"/>
    <property type="evidence" value="ECO:0007669"/>
    <property type="project" value="UniProtKB-SubCell"/>
</dbReference>
<protein>
    <submittedName>
        <fullName evidence="11">Uncharacterized protein</fullName>
    </submittedName>
</protein>
<feature type="transmembrane region" description="Helical" evidence="10">
    <location>
        <begin position="410"/>
        <end position="429"/>
    </location>
</feature>
<reference evidence="11" key="1">
    <citation type="journal article" date="2023" name="bioRxiv">
        <title>Improved chromosome-level genome assembly for marigold (Tagetes erecta).</title>
        <authorList>
            <person name="Jiang F."/>
            <person name="Yuan L."/>
            <person name="Wang S."/>
            <person name="Wang H."/>
            <person name="Xu D."/>
            <person name="Wang A."/>
            <person name="Fan W."/>
        </authorList>
    </citation>
    <scope>NUCLEOTIDE SEQUENCE</scope>
    <source>
        <strain evidence="11">WSJ</strain>
        <tissue evidence="11">Leaf</tissue>
    </source>
</reference>
<feature type="transmembrane region" description="Helical" evidence="10">
    <location>
        <begin position="258"/>
        <end position="276"/>
    </location>
</feature>
<evidence type="ECO:0000256" key="3">
    <source>
        <dbReference type="ARBA" id="ARBA00007808"/>
    </source>
</evidence>
<evidence type="ECO:0000313" key="12">
    <source>
        <dbReference type="Proteomes" id="UP001229421"/>
    </source>
</evidence>
<dbReference type="CDD" id="cd09323">
    <property type="entry name" value="TDT_SLAC1_like"/>
    <property type="match status" value="1"/>
</dbReference>
<evidence type="ECO:0000256" key="1">
    <source>
        <dbReference type="ARBA" id="ARBA00004127"/>
    </source>
</evidence>
<dbReference type="Proteomes" id="UP001229421">
    <property type="component" value="Unassembled WGS sequence"/>
</dbReference>
<dbReference type="GO" id="GO:0012505">
    <property type="term" value="C:endomembrane system"/>
    <property type="evidence" value="ECO:0007669"/>
    <property type="project" value="UniProtKB-SubCell"/>
</dbReference>
<organism evidence="11 12">
    <name type="scientific">Tagetes erecta</name>
    <name type="common">African marigold</name>
    <dbReference type="NCBI Taxonomy" id="13708"/>
    <lineage>
        <taxon>Eukaryota</taxon>
        <taxon>Viridiplantae</taxon>
        <taxon>Streptophyta</taxon>
        <taxon>Embryophyta</taxon>
        <taxon>Tracheophyta</taxon>
        <taxon>Spermatophyta</taxon>
        <taxon>Magnoliopsida</taxon>
        <taxon>eudicotyledons</taxon>
        <taxon>Gunneridae</taxon>
        <taxon>Pentapetalae</taxon>
        <taxon>asterids</taxon>
        <taxon>campanulids</taxon>
        <taxon>Asterales</taxon>
        <taxon>Asteraceae</taxon>
        <taxon>Asteroideae</taxon>
        <taxon>Heliantheae alliance</taxon>
        <taxon>Tageteae</taxon>
        <taxon>Tagetes</taxon>
    </lineage>
</organism>
<name>A0AAD8KAP0_TARER</name>
<feature type="transmembrane region" description="Helical" evidence="10">
    <location>
        <begin position="436"/>
        <end position="455"/>
    </location>
</feature>
<evidence type="ECO:0000256" key="5">
    <source>
        <dbReference type="ARBA" id="ARBA00022475"/>
    </source>
</evidence>
<dbReference type="AlphaFoldDB" id="A0AAD8KAP0"/>
<feature type="transmembrane region" description="Helical" evidence="10">
    <location>
        <begin position="222"/>
        <end position="246"/>
    </location>
</feature>
<dbReference type="PANTHER" id="PTHR31269">
    <property type="entry name" value="S-TYPE ANION CHANNEL SLAH3"/>
    <property type="match status" value="1"/>
</dbReference>
<accession>A0AAD8KAP0</accession>
<proteinExistence type="inferred from homology"/>
<dbReference type="GO" id="GO:0006873">
    <property type="term" value="P:intracellular monoatomic ion homeostasis"/>
    <property type="evidence" value="ECO:0007669"/>
    <property type="project" value="InterPro"/>
</dbReference>
<evidence type="ECO:0000256" key="8">
    <source>
        <dbReference type="ARBA" id="ARBA00023065"/>
    </source>
</evidence>
<feature type="transmembrane region" description="Helical" evidence="10">
    <location>
        <begin position="349"/>
        <end position="367"/>
    </location>
</feature>
<feature type="transmembrane region" description="Helical" evidence="10">
    <location>
        <begin position="467"/>
        <end position="492"/>
    </location>
</feature>
<dbReference type="InterPro" id="IPR004695">
    <property type="entry name" value="SLAC1/Mae1/Ssu1/TehA"/>
</dbReference>
<keyword evidence="6 10" id="KW-0812">Transmembrane</keyword>
<comment type="caution">
    <text evidence="11">The sequence shown here is derived from an EMBL/GenBank/DDBJ whole genome shotgun (WGS) entry which is preliminary data.</text>
</comment>
<feature type="transmembrane region" description="Helical" evidence="10">
    <location>
        <begin position="288"/>
        <end position="306"/>
    </location>
</feature>
<keyword evidence="7 10" id="KW-1133">Transmembrane helix</keyword>
<keyword evidence="4" id="KW-0813">Transport</keyword>
<evidence type="ECO:0000256" key="4">
    <source>
        <dbReference type="ARBA" id="ARBA00022448"/>
    </source>
</evidence>
<evidence type="ECO:0000256" key="2">
    <source>
        <dbReference type="ARBA" id="ARBA00004236"/>
    </source>
</evidence>
<evidence type="ECO:0000313" key="11">
    <source>
        <dbReference type="EMBL" id="KAK1419420.1"/>
    </source>
</evidence>
<keyword evidence="5" id="KW-1003">Cell membrane</keyword>
<gene>
    <name evidence="11" type="ORF">QVD17_28587</name>
</gene>
<evidence type="ECO:0000256" key="7">
    <source>
        <dbReference type="ARBA" id="ARBA00022989"/>
    </source>
</evidence>
<keyword evidence="9 10" id="KW-0472">Membrane</keyword>
<dbReference type="InterPro" id="IPR030183">
    <property type="entry name" value="SLAC/SLAH"/>
</dbReference>
<keyword evidence="8" id="KW-0406">Ion transport</keyword>
<feature type="transmembrane region" description="Helical" evidence="10">
    <location>
        <begin position="379"/>
        <end position="398"/>
    </location>
</feature>
<evidence type="ECO:0000256" key="6">
    <source>
        <dbReference type="ARBA" id="ARBA00022692"/>
    </source>
</evidence>
<feature type="transmembrane region" description="Helical" evidence="10">
    <location>
        <begin position="326"/>
        <end position="343"/>
    </location>
</feature>
<evidence type="ECO:0000256" key="9">
    <source>
        <dbReference type="ARBA" id="ARBA00023136"/>
    </source>
</evidence>
<comment type="subcellular location">
    <subcellularLocation>
        <location evidence="2">Cell membrane</location>
    </subcellularLocation>
    <subcellularLocation>
        <location evidence="1">Endomembrane system</location>
        <topology evidence="1">Multi-pass membrane protein</topology>
    </subcellularLocation>
</comment>
<dbReference type="EMBL" id="JAUHHV010000007">
    <property type="protein sequence ID" value="KAK1419420.1"/>
    <property type="molecule type" value="Genomic_DNA"/>
</dbReference>
<dbReference type="InterPro" id="IPR038665">
    <property type="entry name" value="Voltage-dep_anion_channel_sf"/>
</dbReference>